<keyword evidence="5" id="KW-1185">Reference proteome</keyword>
<dbReference type="Proteomes" id="UP001497623">
    <property type="component" value="Unassembled WGS sequence"/>
</dbReference>
<evidence type="ECO:0000256" key="2">
    <source>
        <dbReference type="PROSITE-ProRule" id="PRU00059"/>
    </source>
</evidence>
<dbReference type="AlphaFoldDB" id="A0AAV2R3I1"/>
<evidence type="ECO:0000313" key="5">
    <source>
        <dbReference type="Proteomes" id="UP001497623"/>
    </source>
</evidence>
<feature type="disulfide bond" evidence="2">
    <location>
        <begin position="75"/>
        <end position="92"/>
    </location>
</feature>
<comment type="caution">
    <text evidence="4">The sequence shown here is derived from an EMBL/GenBank/DDBJ whole genome shotgun (WGS) entry which is preliminary data.</text>
</comment>
<dbReference type="SUPFAM" id="SSF49854">
    <property type="entry name" value="Spermadhesin, CUB domain"/>
    <property type="match status" value="1"/>
</dbReference>
<dbReference type="InterPro" id="IPR035914">
    <property type="entry name" value="Sperma_CUB_dom_sf"/>
</dbReference>
<proteinExistence type="predicted"/>
<protein>
    <recommendedName>
        <fullName evidence="3">CUB domain-containing protein</fullName>
    </recommendedName>
</protein>
<feature type="domain" description="CUB" evidence="3">
    <location>
        <begin position="23"/>
        <end position="106"/>
    </location>
</feature>
<dbReference type="PROSITE" id="PS01180">
    <property type="entry name" value="CUB"/>
    <property type="match status" value="1"/>
</dbReference>
<dbReference type="EMBL" id="CAXKWB010015718">
    <property type="protein sequence ID" value="CAL4114240.1"/>
    <property type="molecule type" value="Genomic_DNA"/>
</dbReference>
<evidence type="ECO:0000256" key="1">
    <source>
        <dbReference type="ARBA" id="ARBA00023157"/>
    </source>
</evidence>
<comment type="caution">
    <text evidence="2">Lacks conserved residue(s) required for the propagation of feature annotation.</text>
</comment>
<evidence type="ECO:0000259" key="3">
    <source>
        <dbReference type="PROSITE" id="PS01180"/>
    </source>
</evidence>
<evidence type="ECO:0000313" key="4">
    <source>
        <dbReference type="EMBL" id="CAL4114240.1"/>
    </source>
</evidence>
<sequence>MDLETYFIFFVMTFASVRPLPTCGGTFHAKSRDILPFLSFSSPPLSQCIYKIDSGFPIALHCQGLNIINDQDGLCDNQYLTVQDGASTISFCKGPGTSCYTTSSTK</sequence>
<name>A0AAV2R3I1_MEGNR</name>
<accession>A0AAV2R3I1</accession>
<keyword evidence="1 2" id="KW-1015">Disulfide bond</keyword>
<gene>
    <name evidence="4" type="ORF">MNOR_LOCUS20376</name>
</gene>
<organism evidence="4 5">
    <name type="scientific">Meganyctiphanes norvegica</name>
    <name type="common">Northern krill</name>
    <name type="synonym">Thysanopoda norvegica</name>
    <dbReference type="NCBI Taxonomy" id="48144"/>
    <lineage>
        <taxon>Eukaryota</taxon>
        <taxon>Metazoa</taxon>
        <taxon>Ecdysozoa</taxon>
        <taxon>Arthropoda</taxon>
        <taxon>Crustacea</taxon>
        <taxon>Multicrustacea</taxon>
        <taxon>Malacostraca</taxon>
        <taxon>Eumalacostraca</taxon>
        <taxon>Eucarida</taxon>
        <taxon>Euphausiacea</taxon>
        <taxon>Euphausiidae</taxon>
        <taxon>Meganyctiphanes</taxon>
    </lineage>
</organism>
<dbReference type="InterPro" id="IPR000859">
    <property type="entry name" value="CUB_dom"/>
</dbReference>
<feature type="non-terminal residue" evidence="4">
    <location>
        <position position="106"/>
    </location>
</feature>
<reference evidence="4 5" key="1">
    <citation type="submission" date="2024-05" db="EMBL/GenBank/DDBJ databases">
        <authorList>
            <person name="Wallberg A."/>
        </authorList>
    </citation>
    <scope>NUCLEOTIDE SEQUENCE [LARGE SCALE GENOMIC DNA]</scope>
</reference>